<dbReference type="PROSITE" id="PS51186">
    <property type="entry name" value="GNAT"/>
    <property type="match status" value="1"/>
</dbReference>
<dbReference type="SUPFAM" id="SSF55729">
    <property type="entry name" value="Acyl-CoA N-acyltransferases (Nat)"/>
    <property type="match status" value="1"/>
</dbReference>
<reference evidence="4 5" key="1">
    <citation type="submission" date="2017-06" db="EMBL/GenBank/DDBJ databases">
        <title>Description of Avrilella dinanensis gen. nov. sp. nov.</title>
        <authorList>
            <person name="Leyer C."/>
            <person name="Sassi M."/>
            <person name="Minet J."/>
            <person name="Kayal S."/>
            <person name="Cattoir V."/>
        </authorList>
    </citation>
    <scope>NUCLEOTIDE SEQUENCE [LARGE SCALE GENOMIC DNA]</scope>
    <source>
        <strain evidence="4 5">UR159</strain>
    </source>
</reference>
<dbReference type="RefSeq" id="WP_100678001.1">
    <property type="nucleotide sequence ID" value="NZ_NIPO01000001.1"/>
</dbReference>
<dbReference type="Gene3D" id="3.40.630.30">
    <property type="match status" value="1"/>
</dbReference>
<keyword evidence="5" id="KW-1185">Reference proteome</keyword>
<dbReference type="GO" id="GO:0016747">
    <property type="term" value="F:acyltransferase activity, transferring groups other than amino-acyl groups"/>
    <property type="evidence" value="ECO:0007669"/>
    <property type="project" value="InterPro"/>
</dbReference>
<feature type="domain" description="N-acetyltransferase" evidence="3">
    <location>
        <begin position="4"/>
        <end position="149"/>
    </location>
</feature>
<accession>A0A2M9R6F6</accession>
<evidence type="ECO:0000259" key="3">
    <source>
        <dbReference type="PROSITE" id="PS51186"/>
    </source>
</evidence>
<evidence type="ECO:0000313" key="5">
    <source>
        <dbReference type="Proteomes" id="UP000231960"/>
    </source>
</evidence>
<comment type="caution">
    <text evidence="4">The sequence shown here is derived from an EMBL/GenBank/DDBJ whole genome shotgun (WGS) entry which is preliminary data.</text>
</comment>
<dbReference type="InterPro" id="IPR016181">
    <property type="entry name" value="Acyl_CoA_acyltransferase"/>
</dbReference>
<evidence type="ECO:0000256" key="1">
    <source>
        <dbReference type="ARBA" id="ARBA00022679"/>
    </source>
</evidence>
<dbReference type="Pfam" id="PF00583">
    <property type="entry name" value="Acetyltransf_1"/>
    <property type="match status" value="1"/>
</dbReference>
<dbReference type="PANTHER" id="PTHR43420">
    <property type="entry name" value="ACETYLTRANSFERASE"/>
    <property type="match status" value="1"/>
</dbReference>
<sequence>MNPINFLPAQKENESDFIALMKDFYNIDNYPINENKTRENYQYILNQPNQAKIFMIKSGDDFVGYIIINYLFSFEFGGTISFLDELYIDDKMRGKGIGKQAVAFVQHLAEKEGLKRMFLEVEPHNKPAQSLYEKLGWKHHHRSLMCYKP</sequence>
<evidence type="ECO:0000256" key="2">
    <source>
        <dbReference type="ARBA" id="ARBA00023315"/>
    </source>
</evidence>
<dbReference type="CDD" id="cd04301">
    <property type="entry name" value="NAT_SF"/>
    <property type="match status" value="1"/>
</dbReference>
<gene>
    <name evidence="4" type="ORF">CDL10_07750</name>
</gene>
<dbReference type="Proteomes" id="UP000231960">
    <property type="component" value="Unassembled WGS sequence"/>
</dbReference>
<organism evidence="4 5">
    <name type="scientific">Avrilella dinanensis</name>
    <dbReference type="NCBI Taxonomy" id="2008672"/>
    <lineage>
        <taxon>Bacteria</taxon>
        <taxon>Pseudomonadati</taxon>
        <taxon>Bacteroidota</taxon>
        <taxon>Flavobacteriia</taxon>
        <taxon>Flavobacteriales</taxon>
        <taxon>Flavobacteriaceae</taxon>
        <taxon>Avrilella</taxon>
    </lineage>
</organism>
<evidence type="ECO:0000313" key="4">
    <source>
        <dbReference type="EMBL" id="PJR04442.1"/>
    </source>
</evidence>
<dbReference type="AlphaFoldDB" id="A0A2M9R6F6"/>
<protein>
    <recommendedName>
        <fullName evidence="3">N-acetyltransferase domain-containing protein</fullName>
    </recommendedName>
</protein>
<dbReference type="InterPro" id="IPR050680">
    <property type="entry name" value="YpeA/RimI_acetyltransf"/>
</dbReference>
<dbReference type="InterPro" id="IPR000182">
    <property type="entry name" value="GNAT_dom"/>
</dbReference>
<keyword evidence="2" id="KW-0012">Acyltransferase</keyword>
<dbReference type="EMBL" id="NIPO01000001">
    <property type="protein sequence ID" value="PJR04442.1"/>
    <property type="molecule type" value="Genomic_DNA"/>
</dbReference>
<keyword evidence="1" id="KW-0808">Transferase</keyword>
<dbReference type="OrthoDB" id="9805924at2"/>
<proteinExistence type="predicted"/>
<name>A0A2M9R6F6_9FLAO</name>